<name>A0ABT8L3C6_9BACT</name>
<feature type="domain" description="Diphthamide synthase" evidence="1">
    <location>
        <begin position="5"/>
        <end position="213"/>
    </location>
</feature>
<dbReference type="InterPro" id="IPR002761">
    <property type="entry name" value="Diphthami_syn_dom"/>
</dbReference>
<protein>
    <submittedName>
        <fullName evidence="2">Diphthine--ammonia ligase</fullName>
        <ecNumber evidence="2">6.3.1.14</ecNumber>
    </submittedName>
</protein>
<dbReference type="Gene3D" id="3.90.1490.10">
    <property type="entry name" value="putative n-type atp pyrophosphatase, domain 2"/>
    <property type="match status" value="1"/>
</dbReference>
<dbReference type="SUPFAM" id="SSF52402">
    <property type="entry name" value="Adenine nucleotide alpha hydrolases-like"/>
    <property type="match status" value="1"/>
</dbReference>
<dbReference type="PANTHER" id="PTHR12196:SF2">
    <property type="entry name" value="DIPHTHINE--AMMONIA LIGASE"/>
    <property type="match status" value="1"/>
</dbReference>
<comment type="caution">
    <text evidence="2">The sequence shown here is derived from an EMBL/GenBank/DDBJ whole genome shotgun (WGS) entry which is preliminary data.</text>
</comment>
<keyword evidence="3" id="KW-1185">Reference proteome</keyword>
<evidence type="ECO:0000313" key="3">
    <source>
        <dbReference type="Proteomes" id="UP001172083"/>
    </source>
</evidence>
<dbReference type="InterPro" id="IPR014729">
    <property type="entry name" value="Rossmann-like_a/b/a_fold"/>
</dbReference>
<reference evidence="2" key="1">
    <citation type="submission" date="2023-06" db="EMBL/GenBank/DDBJ databases">
        <title>Genomic of Agaribacillus aureum.</title>
        <authorList>
            <person name="Wang G."/>
        </authorList>
    </citation>
    <scope>NUCLEOTIDE SEQUENCE</scope>
    <source>
        <strain evidence="2">BMA12</strain>
    </source>
</reference>
<dbReference type="PANTHER" id="PTHR12196">
    <property type="entry name" value="DOMAIN OF UNKNOWN FUNCTION 71 DUF71 -CONTAINING PROTEIN"/>
    <property type="match status" value="1"/>
</dbReference>
<organism evidence="2 3">
    <name type="scientific">Agaribacillus aureus</name>
    <dbReference type="NCBI Taxonomy" id="3051825"/>
    <lineage>
        <taxon>Bacteria</taxon>
        <taxon>Pseudomonadati</taxon>
        <taxon>Bacteroidota</taxon>
        <taxon>Cytophagia</taxon>
        <taxon>Cytophagales</taxon>
        <taxon>Splendidivirgaceae</taxon>
        <taxon>Agaribacillus</taxon>
    </lineage>
</organism>
<dbReference type="EC" id="6.3.1.14" evidence="2"/>
<evidence type="ECO:0000259" key="1">
    <source>
        <dbReference type="Pfam" id="PF01902"/>
    </source>
</evidence>
<dbReference type="InterPro" id="IPR030662">
    <property type="entry name" value="DPH6/MJ0570"/>
</dbReference>
<dbReference type="Proteomes" id="UP001172083">
    <property type="component" value="Unassembled WGS sequence"/>
</dbReference>
<dbReference type="EMBL" id="JAUJEB010000001">
    <property type="protein sequence ID" value="MDN5212218.1"/>
    <property type="molecule type" value="Genomic_DNA"/>
</dbReference>
<proteinExistence type="predicted"/>
<gene>
    <name evidence="2" type="ORF">QQ020_09155</name>
</gene>
<dbReference type="RefSeq" id="WP_346757540.1">
    <property type="nucleotide sequence ID" value="NZ_JAUJEB010000001.1"/>
</dbReference>
<dbReference type="Gene3D" id="3.40.50.620">
    <property type="entry name" value="HUPs"/>
    <property type="match status" value="1"/>
</dbReference>
<dbReference type="Pfam" id="PF01902">
    <property type="entry name" value="Diphthami_syn_2"/>
    <property type="match status" value="1"/>
</dbReference>
<dbReference type="GO" id="GO:0017178">
    <property type="term" value="F:diphthine-ammonia ligase activity"/>
    <property type="evidence" value="ECO:0007669"/>
    <property type="project" value="UniProtKB-EC"/>
</dbReference>
<sequence>MKGALASWSGGKDSCFALMQAVNQGMQPRALLNMMNENGKVSRSHAIPRSVLQQQARAMGDIPLYMVPASWSDYEREYIAALKKIERAQQIECVIFGDIDLEPHREWEEKVSRAANLEAVLPLWQMDRITLVHQMIAAEIEAVIVSCNTKLGLDFLGRGITAGLIEELTALGIDACGENGEFHTLVLNCPLFSNRIDVIFGEKLVHQDYCFIEMIAGKNE</sequence>
<dbReference type="NCBIfam" id="TIGR00290">
    <property type="entry name" value="MJ0570_dom"/>
    <property type="match status" value="1"/>
</dbReference>
<dbReference type="CDD" id="cd01994">
    <property type="entry name" value="AANH_PF0828-like"/>
    <property type="match status" value="1"/>
</dbReference>
<evidence type="ECO:0000313" key="2">
    <source>
        <dbReference type="EMBL" id="MDN5212218.1"/>
    </source>
</evidence>
<keyword evidence="2" id="KW-0436">Ligase</keyword>
<accession>A0ABT8L3C6</accession>